<sequence length="321" mass="35724">MEQREDYVVFIGGPCIDEYYTVEHWPREGDKFVGRFAGNVPGGMIANAACVFAGYGPKTYCFYGMGRGGTTDFLLDDLKAHGVDVSRMILLEDHHDGKCVIFQSRADRTILVVEGEERRLRLEDEQRRFLNGAGFVYTTLQCMERFEDAPGLFCEMKAHGVKIVLDNEPSTYVEGWEKYMRHVHTAFFNEHSLALFQAGGSEDELLRRLFGMGVQIVVETLGKEGCAVVTRQGRFAVPAYDVPVVDTTGAGDTFNSSFVFGLSQGWGLRESAGFATAAANMAVMAQGPRSGITSEENVRDFMRQNADLLGREALCTDQQRR</sequence>
<proteinExistence type="predicted"/>
<dbReference type="RefSeq" id="WP_186886408.1">
    <property type="nucleotide sequence ID" value="NZ_JACONZ010000001.1"/>
</dbReference>
<keyword evidence="5" id="KW-1185">Reference proteome</keyword>
<evidence type="ECO:0000259" key="3">
    <source>
        <dbReference type="Pfam" id="PF00294"/>
    </source>
</evidence>
<dbReference type="PANTHER" id="PTHR10584:SF166">
    <property type="entry name" value="RIBOKINASE"/>
    <property type="match status" value="1"/>
</dbReference>
<dbReference type="AlphaFoldDB" id="A0A923I770"/>
<comment type="caution">
    <text evidence="4">The sequence shown here is derived from an EMBL/GenBank/DDBJ whole genome shotgun (WGS) entry which is preliminary data.</text>
</comment>
<evidence type="ECO:0000313" key="5">
    <source>
        <dbReference type="Proteomes" id="UP000659630"/>
    </source>
</evidence>
<dbReference type="PANTHER" id="PTHR10584">
    <property type="entry name" value="SUGAR KINASE"/>
    <property type="match status" value="1"/>
</dbReference>
<protein>
    <submittedName>
        <fullName evidence="4">Carbohydrate kinase family protein</fullName>
    </submittedName>
</protein>
<keyword evidence="1" id="KW-0808">Transferase</keyword>
<name>A0A923I770_9FIRM</name>
<organism evidence="4 5">
    <name type="scientific">Anaerofilum hominis</name>
    <dbReference type="NCBI Taxonomy" id="2763016"/>
    <lineage>
        <taxon>Bacteria</taxon>
        <taxon>Bacillati</taxon>
        <taxon>Bacillota</taxon>
        <taxon>Clostridia</taxon>
        <taxon>Eubacteriales</taxon>
        <taxon>Oscillospiraceae</taxon>
        <taxon>Anaerofilum</taxon>
    </lineage>
</organism>
<keyword evidence="2 4" id="KW-0418">Kinase</keyword>
<dbReference type="Proteomes" id="UP000659630">
    <property type="component" value="Unassembled WGS sequence"/>
</dbReference>
<evidence type="ECO:0000256" key="2">
    <source>
        <dbReference type="ARBA" id="ARBA00022777"/>
    </source>
</evidence>
<evidence type="ECO:0000256" key="1">
    <source>
        <dbReference type="ARBA" id="ARBA00022679"/>
    </source>
</evidence>
<gene>
    <name evidence="4" type="ORF">H8S23_00750</name>
</gene>
<dbReference type="InterPro" id="IPR029056">
    <property type="entry name" value="Ribokinase-like"/>
</dbReference>
<dbReference type="Pfam" id="PF00294">
    <property type="entry name" value="PfkB"/>
    <property type="match status" value="1"/>
</dbReference>
<accession>A0A923I770</accession>
<dbReference type="GO" id="GO:0016301">
    <property type="term" value="F:kinase activity"/>
    <property type="evidence" value="ECO:0007669"/>
    <property type="project" value="UniProtKB-KW"/>
</dbReference>
<reference evidence="4" key="1">
    <citation type="submission" date="2020-08" db="EMBL/GenBank/DDBJ databases">
        <title>Genome public.</title>
        <authorList>
            <person name="Liu C."/>
            <person name="Sun Q."/>
        </authorList>
    </citation>
    <scope>NUCLEOTIDE SEQUENCE</scope>
    <source>
        <strain evidence="4">BX8</strain>
    </source>
</reference>
<dbReference type="InterPro" id="IPR011611">
    <property type="entry name" value="PfkB_dom"/>
</dbReference>
<evidence type="ECO:0000313" key="4">
    <source>
        <dbReference type="EMBL" id="MBC5580031.1"/>
    </source>
</evidence>
<dbReference type="Gene3D" id="3.40.1190.20">
    <property type="match status" value="1"/>
</dbReference>
<dbReference type="EMBL" id="JACONZ010000001">
    <property type="protein sequence ID" value="MBC5580031.1"/>
    <property type="molecule type" value="Genomic_DNA"/>
</dbReference>
<dbReference type="SUPFAM" id="SSF53613">
    <property type="entry name" value="Ribokinase-like"/>
    <property type="match status" value="1"/>
</dbReference>
<feature type="domain" description="Carbohydrate kinase PfkB" evidence="3">
    <location>
        <begin position="10"/>
        <end position="291"/>
    </location>
</feature>